<dbReference type="EMBL" id="JBHSPB010000005">
    <property type="protein sequence ID" value="MFC5720577.1"/>
    <property type="molecule type" value="Genomic_DNA"/>
</dbReference>
<evidence type="ECO:0000313" key="1">
    <source>
        <dbReference type="EMBL" id="MFC5720577.1"/>
    </source>
</evidence>
<comment type="caution">
    <text evidence="1">The sequence shown here is derived from an EMBL/GenBank/DDBJ whole genome shotgun (WGS) entry which is preliminary data.</text>
</comment>
<reference evidence="2" key="1">
    <citation type="journal article" date="2019" name="Int. J. Syst. Evol. Microbiol.">
        <title>The Global Catalogue of Microorganisms (GCM) 10K type strain sequencing project: providing services to taxonomists for standard genome sequencing and annotation.</title>
        <authorList>
            <consortium name="The Broad Institute Genomics Platform"/>
            <consortium name="The Broad Institute Genome Sequencing Center for Infectious Disease"/>
            <person name="Wu L."/>
            <person name="Ma J."/>
        </authorList>
    </citation>
    <scope>NUCLEOTIDE SEQUENCE [LARGE SCALE GENOMIC DNA]</scope>
    <source>
        <strain evidence="2">CGMCC 4.7304</strain>
    </source>
</reference>
<accession>A0ABW0YYH4</accession>
<proteinExistence type="predicted"/>
<dbReference type="RefSeq" id="WP_390315728.1">
    <property type="nucleotide sequence ID" value="NZ_JBHSPB010000005.1"/>
</dbReference>
<keyword evidence="2" id="KW-1185">Reference proteome</keyword>
<dbReference type="Proteomes" id="UP001596083">
    <property type="component" value="Unassembled WGS sequence"/>
</dbReference>
<organism evidence="1 2">
    <name type="scientific">Streptomyces gamaensis</name>
    <dbReference type="NCBI Taxonomy" id="1763542"/>
    <lineage>
        <taxon>Bacteria</taxon>
        <taxon>Bacillati</taxon>
        <taxon>Actinomycetota</taxon>
        <taxon>Actinomycetes</taxon>
        <taxon>Kitasatosporales</taxon>
        <taxon>Streptomycetaceae</taxon>
        <taxon>Streptomyces</taxon>
    </lineage>
</organism>
<gene>
    <name evidence="1" type="ORF">ACFP1Z_10430</name>
</gene>
<evidence type="ECO:0000313" key="2">
    <source>
        <dbReference type="Proteomes" id="UP001596083"/>
    </source>
</evidence>
<name>A0ABW0YYH4_9ACTN</name>
<sequence length="356" mass="37605">MDVPHPVLAVAMAENCSFCHRLRADVAANHTAMKRLRATVLLTGDGGTAAFGKPLDRILMSELARARADMKPLGTPTAVRARPGAEPALFRGYDRVTAALAELSGAAPGQVVCETPSSCSVKVSSEPVDALVTARSGGRVVGVAARGQDAMAVVARCTEPAAGATVYAPITLLLERPERLYLLYRGGELIGRLRSAEHAGEMLRRVLAGFASSPSGAGAEVRVLCGAVVRPAAAGALLFPRHWMTHLVKHASRLERAGWEVCPDPFTRLRPGPDWSVLLSGRPAPAPVVGVLIDRTGRPGADVRTRDLLLAQVVNWIARPTAPEEAQRLAGLLYPLLFHVGTVDEALSFLGAQPSP</sequence>
<protein>
    <submittedName>
        <fullName evidence="1">Uncharacterized protein</fullName>
    </submittedName>
</protein>